<keyword evidence="2" id="KW-1185">Reference proteome</keyword>
<protein>
    <recommendedName>
        <fullName evidence="9">Basic proline-rich protein-like</fullName>
    </recommendedName>
</protein>
<accession>A0A9W2W9K7</accession>
<evidence type="ECO:0008006" key="9">
    <source>
        <dbReference type="Google" id="ProtNLM"/>
    </source>
</evidence>
<evidence type="ECO:0000313" key="3">
    <source>
        <dbReference type="RefSeq" id="XP_054935783.1"/>
    </source>
</evidence>
<organism evidence="2 8">
    <name type="scientific">Physeter macrocephalus</name>
    <name type="common">Sperm whale</name>
    <name type="synonym">Physeter catodon</name>
    <dbReference type="NCBI Taxonomy" id="9755"/>
    <lineage>
        <taxon>Eukaryota</taxon>
        <taxon>Metazoa</taxon>
        <taxon>Chordata</taxon>
        <taxon>Craniata</taxon>
        <taxon>Vertebrata</taxon>
        <taxon>Euteleostomi</taxon>
        <taxon>Mammalia</taxon>
        <taxon>Eutheria</taxon>
        <taxon>Laurasiatheria</taxon>
        <taxon>Artiodactyla</taxon>
        <taxon>Whippomorpha</taxon>
        <taxon>Cetacea</taxon>
        <taxon>Odontoceti</taxon>
        <taxon>Physeteridae</taxon>
        <taxon>Physeter</taxon>
    </lineage>
</organism>
<feature type="region of interest" description="Disordered" evidence="1">
    <location>
        <begin position="1"/>
        <end position="180"/>
    </location>
</feature>
<gene>
    <name evidence="3 4 5 6 7 8" type="primary">LOC129391516</name>
</gene>
<feature type="compositionally biased region" description="Low complexity" evidence="1">
    <location>
        <begin position="8"/>
        <end position="19"/>
    </location>
</feature>
<proteinExistence type="predicted"/>
<dbReference type="KEGG" id="pcad:129391516"/>
<dbReference type="Proteomes" id="UP000248484">
    <property type="component" value="Chromosome 18"/>
</dbReference>
<evidence type="ECO:0000313" key="4">
    <source>
        <dbReference type="RefSeq" id="XP_054935784.1"/>
    </source>
</evidence>
<dbReference type="RefSeq" id="XP_054935785.1">
    <property type="nucleotide sequence ID" value="XM_055079810.1"/>
</dbReference>
<evidence type="ECO:0000313" key="7">
    <source>
        <dbReference type="RefSeq" id="XP_054935787.1"/>
    </source>
</evidence>
<dbReference type="RefSeq" id="XP_054935786.1">
    <property type="nucleotide sequence ID" value="XM_055079811.1"/>
</dbReference>
<feature type="compositionally biased region" description="Pro residues" evidence="1">
    <location>
        <begin position="85"/>
        <end position="97"/>
    </location>
</feature>
<feature type="compositionally biased region" description="Low complexity" evidence="1">
    <location>
        <begin position="73"/>
        <end position="84"/>
    </location>
</feature>
<evidence type="ECO:0000313" key="5">
    <source>
        <dbReference type="RefSeq" id="XP_054935785.1"/>
    </source>
</evidence>
<feature type="compositionally biased region" description="Pro residues" evidence="1">
    <location>
        <begin position="41"/>
        <end position="51"/>
    </location>
</feature>
<sequence>MPPPPTPCAASAAAAAARPAPRPPAASSPGPRGGGSSARPSPDPRPRPPARGSPAPALTPRRPGQPSRRRPAGPDAGFATAPAPASSPLPPSPAPPRPRPRPRARTGPSPPLTAPSFGALPTLYAEATVGPCSAAPPTQQVPSRCGLAASLHTSPGRGGAKGPPVSAHPESALIDRRSEQ</sequence>
<evidence type="ECO:0000313" key="6">
    <source>
        <dbReference type="RefSeq" id="XP_054935786.1"/>
    </source>
</evidence>
<feature type="compositionally biased region" description="Low complexity" evidence="1">
    <location>
        <begin position="52"/>
        <end position="66"/>
    </location>
</feature>
<evidence type="ECO:0000313" key="8">
    <source>
        <dbReference type="RefSeq" id="XP_054935788.1"/>
    </source>
</evidence>
<dbReference type="RefSeq" id="XP_054935787.1">
    <property type="nucleotide sequence ID" value="XM_055079812.1"/>
</dbReference>
<dbReference type="RefSeq" id="XP_054935784.1">
    <property type="nucleotide sequence ID" value="XM_055079809.1"/>
</dbReference>
<dbReference type="RefSeq" id="XP_054935783.1">
    <property type="nucleotide sequence ID" value="XM_055079808.1"/>
</dbReference>
<dbReference type="AlphaFoldDB" id="A0A9W2W9K7"/>
<evidence type="ECO:0000256" key="1">
    <source>
        <dbReference type="SAM" id="MobiDB-lite"/>
    </source>
</evidence>
<reference evidence="3 4" key="1">
    <citation type="submission" date="2025-04" db="UniProtKB">
        <authorList>
            <consortium name="RefSeq"/>
        </authorList>
    </citation>
    <scope>IDENTIFICATION</scope>
    <source>
        <tissue evidence="3 4">Muscle</tissue>
    </source>
</reference>
<evidence type="ECO:0000313" key="2">
    <source>
        <dbReference type="Proteomes" id="UP000248484"/>
    </source>
</evidence>
<name>A0A9W2W9K7_PHYMC</name>
<dbReference type="GeneID" id="129391516"/>
<dbReference type="RefSeq" id="XP_054935788.1">
    <property type="nucleotide sequence ID" value="XM_055079813.1"/>
</dbReference>